<name>A0A7T4EG69_9CORY</name>
<protein>
    <submittedName>
        <fullName evidence="2">DNA polymerase III subunit epsilon</fullName>
    </submittedName>
</protein>
<dbReference type="GO" id="GO:0005829">
    <property type="term" value="C:cytosol"/>
    <property type="evidence" value="ECO:0007669"/>
    <property type="project" value="TreeGrafter"/>
</dbReference>
<dbReference type="Pfam" id="PF00533">
    <property type="entry name" value="BRCT"/>
    <property type="match status" value="1"/>
</dbReference>
<sequence>MQEFVSIDFETANEQRRSACAVGMARFDAEGKLADTYYTLLHPHPDVDYFNPVNVWVHGITQDDVHDAPQWSDVADDVASFVGERPIVAHNMAFDGYVLSDLASLYGVPSLENRRFCTVRLARKILADKLERKTLDQVFGYYFPSEPLDHHHAGFDAQAAGMIFARMQEEFGYDKLVELCPPTGVRSSSMHRSGGRQAIPRVRADHVSAEALIEQYGKSPALVGEHVVFTGTLKRGKRTDVQQLVSAIGGIADKSLTRKTTLLVVGILDPRRWVEGCSGSSKMLKATKLRESGSPIEVISEEEFFNRLSD</sequence>
<dbReference type="PANTHER" id="PTHR30231:SF42">
    <property type="entry name" value="EXONUCLEASE"/>
    <property type="match status" value="1"/>
</dbReference>
<evidence type="ECO:0000313" key="3">
    <source>
        <dbReference type="Proteomes" id="UP000596145"/>
    </source>
</evidence>
<dbReference type="PROSITE" id="PS50172">
    <property type="entry name" value="BRCT"/>
    <property type="match status" value="1"/>
</dbReference>
<evidence type="ECO:0000313" key="2">
    <source>
        <dbReference type="EMBL" id="QQB46797.1"/>
    </source>
</evidence>
<dbReference type="InterPro" id="IPR001357">
    <property type="entry name" value="BRCT_dom"/>
</dbReference>
<dbReference type="SMART" id="SM00479">
    <property type="entry name" value="EXOIII"/>
    <property type="match status" value="1"/>
</dbReference>
<dbReference type="Pfam" id="PF00929">
    <property type="entry name" value="RNase_T"/>
    <property type="match status" value="1"/>
</dbReference>
<dbReference type="Gene3D" id="3.40.50.10190">
    <property type="entry name" value="BRCT domain"/>
    <property type="match status" value="1"/>
</dbReference>
<dbReference type="InterPro" id="IPR036420">
    <property type="entry name" value="BRCT_dom_sf"/>
</dbReference>
<dbReference type="SUPFAM" id="SSF53098">
    <property type="entry name" value="Ribonuclease H-like"/>
    <property type="match status" value="1"/>
</dbReference>
<gene>
    <name evidence="2" type="ORF">I6I10_02360</name>
</gene>
<organism evidence="2 3">
    <name type="scientific">Corynebacterium glucuronolyticum</name>
    <dbReference type="NCBI Taxonomy" id="39791"/>
    <lineage>
        <taxon>Bacteria</taxon>
        <taxon>Bacillati</taxon>
        <taxon>Actinomycetota</taxon>
        <taxon>Actinomycetes</taxon>
        <taxon>Mycobacteriales</taxon>
        <taxon>Corynebacteriaceae</taxon>
        <taxon>Corynebacterium</taxon>
    </lineage>
</organism>
<reference evidence="2 3" key="1">
    <citation type="submission" date="2020-12" db="EMBL/GenBank/DDBJ databases">
        <title>FDA dAtabase for Regulatory Grade micrObial Sequences (FDA-ARGOS): Supporting development and validation of Infectious Disease Dx tests.</title>
        <authorList>
            <person name="Sproer C."/>
            <person name="Gronow S."/>
            <person name="Severitt S."/>
            <person name="Schroder I."/>
            <person name="Tallon L."/>
            <person name="Sadzewicz L."/>
            <person name="Zhao X."/>
            <person name="Boylan J."/>
            <person name="Ott S."/>
            <person name="Bowen H."/>
            <person name="Vavikolanu K."/>
            <person name="Mehta A."/>
            <person name="Aluvathingal J."/>
            <person name="Nadendla S."/>
            <person name="Lowell S."/>
            <person name="Myers T."/>
            <person name="Yan Y."/>
            <person name="Sichtig H."/>
        </authorList>
    </citation>
    <scope>NUCLEOTIDE SEQUENCE [LARGE SCALE GENOMIC DNA]</scope>
    <source>
        <strain evidence="2 3">FDAARGOS_1053</strain>
    </source>
</reference>
<dbReference type="InterPro" id="IPR012337">
    <property type="entry name" value="RNaseH-like_sf"/>
</dbReference>
<proteinExistence type="predicted"/>
<dbReference type="GeneID" id="92758844"/>
<feature type="domain" description="BRCT" evidence="1">
    <location>
        <begin position="217"/>
        <end position="310"/>
    </location>
</feature>
<dbReference type="InterPro" id="IPR013520">
    <property type="entry name" value="Ribonucl_H"/>
</dbReference>
<dbReference type="AlphaFoldDB" id="A0A7T4EG69"/>
<dbReference type="CDD" id="cd17748">
    <property type="entry name" value="BRCT_DNA_ligase_like"/>
    <property type="match status" value="1"/>
</dbReference>
<dbReference type="EMBL" id="CP066007">
    <property type="protein sequence ID" value="QQB46797.1"/>
    <property type="molecule type" value="Genomic_DNA"/>
</dbReference>
<dbReference type="Gene3D" id="3.30.420.10">
    <property type="entry name" value="Ribonuclease H-like superfamily/Ribonuclease H"/>
    <property type="match status" value="1"/>
</dbReference>
<dbReference type="GO" id="GO:0008408">
    <property type="term" value="F:3'-5' exonuclease activity"/>
    <property type="evidence" value="ECO:0007669"/>
    <property type="project" value="TreeGrafter"/>
</dbReference>
<evidence type="ECO:0000259" key="1">
    <source>
        <dbReference type="PROSITE" id="PS50172"/>
    </source>
</evidence>
<dbReference type="RefSeq" id="WP_084036428.1">
    <property type="nucleotide sequence ID" value="NZ_CP066007.1"/>
</dbReference>
<dbReference type="Proteomes" id="UP000596145">
    <property type="component" value="Chromosome"/>
</dbReference>
<dbReference type="InterPro" id="IPR036397">
    <property type="entry name" value="RNaseH_sf"/>
</dbReference>
<dbReference type="PANTHER" id="PTHR30231">
    <property type="entry name" value="DNA POLYMERASE III SUBUNIT EPSILON"/>
    <property type="match status" value="1"/>
</dbReference>
<accession>A0A7T4EG69</accession>
<dbReference type="SUPFAM" id="SSF52113">
    <property type="entry name" value="BRCT domain"/>
    <property type="match status" value="1"/>
</dbReference>
<dbReference type="GO" id="GO:0003676">
    <property type="term" value="F:nucleic acid binding"/>
    <property type="evidence" value="ECO:0007669"/>
    <property type="project" value="InterPro"/>
</dbReference>
<dbReference type="OrthoDB" id="9803913at2"/>